<evidence type="ECO:0000259" key="7">
    <source>
        <dbReference type="PROSITE" id="PS50885"/>
    </source>
</evidence>
<dbReference type="Pfam" id="PF02743">
    <property type="entry name" value="dCache_1"/>
    <property type="match status" value="1"/>
</dbReference>
<dbReference type="InterPro" id="IPR033479">
    <property type="entry name" value="dCache_1"/>
</dbReference>
<dbReference type="Gene3D" id="3.30.70.270">
    <property type="match status" value="1"/>
</dbReference>
<keyword evidence="3 6" id="KW-0812">Transmembrane</keyword>
<dbReference type="InterPro" id="IPR000160">
    <property type="entry name" value="GGDEF_dom"/>
</dbReference>
<dbReference type="EMBL" id="RFAR01000022">
    <property type="protein sequence ID" value="RMC99791.1"/>
    <property type="molecule type" value="Genomic_DNA"/>
</dbReference>
<dbReference type="PANTHER" id="PTHR46663">
    <property type="entry name" value="DIGUANYLATE CYCLASE DGCT-RELATED"/>
    <property type="match status" value="1"/>
</dbReference>
<dbReference type="InterPro" id="IPR029787">
    <property type="entry name" value="Nucleotide_cyclase"/>
</dbReference>
<dbReference type="InterPro" id="IPR029151">
    <property type="entry name" value="Sensor-like_sf"/>
</dbReference>
<dbReference type="GO" id="GO:0007165">
    <property type="term" value="P:signal transduction"/>
    <property type="evidence" value="ECO:0007669"/>
    <property type="project" value="InterPro"/>
</dbReference>
<dbReference type="CDD" id="cd01949">
    <property type="entry name" value="GGDEF"/>
    <property type="match status" value="1"/>
</dbReference>
<name>A0A454JKF9_9NEIS</name>
<dbReference type="PROSITE" id="PS50885">
    <property type="entry name" value="HAMP"/>
    <property type="match status" value="1"/>
</dbReference>
<dbReference type="FunFam" id="3.30.70.270:FF:000001">
    <property type="entry name" value="Diguanylate cyclase domain protein"/>
    <property type="match status" value="1"/>
</dbReference>
<dbReference type="NCBIfam" id="TIGR00254">
    <property type="entry name" value="GGDEF"/>
    <property type="match status" value="1"/>
</dbReference>
<gene>
    <name evidence="9" type="ORF">EAY64_06670</name>
</gene>
<comment type="caution">
    <text evidence="9">The sequence shown here is derived from an EMBL/GenBank/DDBJ whole genome shotgun (WGS) entry which is preliminary data.</text>
</comment>
<sequence length="551" mass="60394">MPAVYTANIKSTDPEVAPMTLRRIFDSIITRLLILVVCLVCIGSLARYYALGHFLRQDLSTVMQEQQLALASYVARDIDDKISQRQTLLTHLASDLPQQLLQRPEQLRQWLRQQYQYQSLFSGGLFVADLHGRAIADYPVAPGRAERSYIERDYIRAALQGNSYIGRPVIGQALGIPVLPMAAPVFNRDMQVVGVLAGITPLTSGGFLDLLQKAQIGHDSGGFVLVSPRDNLFVASSQKGMSLKKLPASGINPLHDRAMAGYRGSGITTNADGQEEVAAIVSVPSSGWFVVARLPSSEAFATVGHVQTFAIRGAIVATVLFALLASACMYYVLRPLFHAAADAERMTRGELPLVPLAIRRNDEVGHFIAAFNRLLRKLHEQQAQLERIAHHDTLTGLPNRLLLADRMKLALAQSRRHGKHVALLFMDLDGFKHINDSQGHDAGDEALRMVTSRLLAVLRETDTLARIGGDEFVLLLCDLDEQAREVARIVAEKCLAAMQPPLRIGTEEFQLGISIGLTLATADSTPDSLLQEADQAMYLAKHAGGNCLMRN</sequence>
<evidence type="ECO:0000259" key="8">
    <source>
        <dbReference type="PROSITE" id="PS50887"/>
    </source>
</evidence>
<organism evidence="9 10">
    <name type="scientific">Aquitalea palustris</name>
    <dbReference type="NCBI Taxonomy" id="2480983"/>
    <lineage>
        <taxon>Bacteria</taxon>
        <taxon>Pseudomonadati</taxon>
        <taxon>Pseudomonadota</taxon>
        <taxon>Betaproteobacteria</taxon>
        <taxon>Neisseriales</taxon>
        <taxon>Chromobacteriaceae</taxon>
        <taxon>Aquitalea</taxon>
    </lineage>
</organism>
<feature type="domain" description="HAMP" evidence="7">
    <location>
        <begin position="330"/>
        <end position="383"/>
    </location>
</feature>
<dbReference type="InterPro" id="IPR003660">
    <property type="entry name" value="HAMP_dom"/>
</dbReference>
<keyword evidence="4 6" id="KW-1133">Transmembrane helix</keyword>
<dbReference type="SUPFAM" id="SSF55073">
    <property type="entry name" value="Nucleotide cyclase"/>
    <property type="match status" value="1"/>
</dbReference>
<comment type="subcellular location">
    <subcellularLocation>
        <location evidence="1">Cell membrane</location>
        <topology evidence="1">Multi-pass membrane protein</topology>
    </subcellularLocation>
</comment>
<dbReference type="Gene3D" id="3.30.450.20">
    <property type="entry name" value="PAS domain"/>
    <property type="match status" value="1"/>
</dbReference>
<dbReference type="Proteomes" id="UP000274139">
    <property type="component" value="Unassembled WGS sequence"/>
</dbReference>
<dbReference type="PROSITE" id="PS50887">
    <property type="entry name" value="GGDEF"/>
    <property type="match status" value="1"/>
</dbReference>
<feature type="transmembrane region" description="Helical" evidence="6">
    <location>
        <begin position="314"/>
        <end position="333"/>
    </location>
</feature>
<reference evidence="9 10" key="1">
    <citation type="submission" date="2018-10" db="EMBL/GenBank/DDBJ databases">
        <title>Draft genome sequence of Aquitalea MWU14-2217 isolated from a wild cranberry bog in Provincetown, Massachusetts.</title>
        <authorList>
            <person name="Ebadzadsahrai G."/>
            <person name="Soby S."/>
        </authorList>
    </citation>
    <scope>NUCLEOTIDE SEQUENCE [LARGE SCALE GENOMIC DNA]</scope>
    <source>
        <strain evidence="9 10">MWU14-2217</strain>
    </source>
</reference>
<dbReference type="CDD" id="cd18774">
    <property type="entry name" value="PDC2_HK_sensor"/>
    <property type="match status" value="1"/>
</dbReference>
<evidence type="ECO:0000256" key="4">
    <source>
        <dbReference type="ARBA" id="ARBA00022989"/>
    </source>
</evidence>
<evidence type="ECO:0000313" key="9">
    <source>
        <dbReference type="EMBL" id="RMC99791.1"/>
    </source>
</evidence>
<dbReference type="InterPro" id="IPR043128">
    <property type="entry name" value="Rev_trsase/Diguanyl_cyclase"/>
</dbReference>
<dbReference type="CDD" id="cd18773">
    <property type="entry name" value="PDC1_HK_sensor"/>
    <property type="match status" value="1"/>
</dbReference>
<protein>
    <submittedName>
        <fullName evidence="9">Diguanylate cyclase</fullName>
    </submittedName>
</protein>
<evidence type="ECO:0000256" key="6">
    <source>
        <dbReference type="SAM" id="Phobius"/>
    </source>
</evidence>
<dbReference type="OrthoDB" id="9812260at2"/>
<dbReference type="PANTHER" id="PTHR46663:SF2">
    <property type="entry name" value="GGDEF DOMAIN-CONTAINING PROTEIN"/>
    <property type="match status" value="1"/>
</dbReference>
<accession>A0A454JKF9</accession>
<dbReference type="GO" id="GO:0003824">
    <property type="term" value="F:catalytic activity"/>
    <property type="evidence" value="ECO:0007669"/>
    <property type="project" value="UniProtKB-ARBA"/>
</dbReference>
<dbReference type="AlphaFoldDB" id="A0A454JKF9"/>
<keyword evidence="5 6" id="KW-0472">Membrane</keyword>
<feature type="transmembrane region" description="Helical" evidence="6">
    <location>
        <begin position="28"/>
        <end position="50"/>
    </location>
</feature>
<keyword evidence="10" id="KW-1185">Reference proteome</keyword>
<feature type="domain" description="GGDEF" evidence="8">
    <location>
        <begin position="419"/>
        <end position="551"/>
    </location>
</feature>
<keyword evidence="2" id="KW-1003">Cell membrane</keyword>
<evidence type="ECO:0000313" key="10">
    <source>
        <dbReference type="Proteomes" id="UP000274139"/>
    </source>
</evidence>
<dbReference type="CDD" id="cd06225">
    <property type="entry name" value="HAMP"/>
    <property type="match status" value="1"/>
</dbReference>
<evidence type="ECO:0000256" key="2">
    <source>
        <dbReference type="ARBA" id="ARBA00022475"/>
    </source>
</evidence>
<dbReference type="GO" id="GO:0005886">
    <property type="term" value="C:plasma membrane"/>
    <property type="evidence" value="ECO:0007669"/>
    <property type="project" value="UniProtKB-SubCell"/>
</dbReference>
<proteinExistence type="predicted"/>
<evidence type="ECO:0000256" key="5">
    <source>
        <dbReference type="ARBA" id="ARBA00023136"/>
    </source>
</evidence>
<dbReference type="SUPFAM" id="SSF103190">
    <property type="entry name" value="Sensory domain-like"/>
    <property type="match status" value="1"/>
</dbReference>
<dbReference type="SMART" id="SM00267">
    <property type="entry name" value="GGDEF"/>
    <property type="match status" value="1"/>
</dbReference>
<dbReference type="SUPFAM" id="SSF158472">
    <property type="entry name" value="HAMP domain-like"/>
    <property type="match status" value="1"/>
</dbReference>
<dbReference type="Pfam" id="PF00990">
    <property type="entry name" value="GGDEF"/>
    <property type="match status" value="1"/>
</dbReference>
<dbReference type="Gene3D" id="6.10.340.10">
    <property type="match status" value="1"/>
</dbReference>
<evidence type="ECO:0000256" key="3">
    <source>
        <dbReference type="ARBA" id="ARBA00022692"/>
    </source>
</evidence>
<evidence type="ECO:0000256" key="1">
    <source>
        <dbReference type="ARBA" id="ARBA00004651"/>
    </source>
</evidence>
<dbReference type="InterPro" id="IPR052163">
    <property type="entry name" value="DGC-Regulatory_Protein"/>
</dbReference>